<dbReference type="AlphaFoldDB" id="A0A9P0GDR4"/>
<dbReference type="PROSITE" id="PS50157">
    <property type="entry name" value="ZINC_FINGER_C2H2_2"/>
    <property type="match status" value="7"/>
</dbReference>
<dbReference type="PANTHER" id="PTHR24379:SF121">
    <property type="entry name" value="C2H2-TYPE DOMAIN-CONTAINING PROTEIN"/>
    <property type="match status" value="1"/>
</dbReference>
<dbReference type="GO" id="GO:0008270">
    <property type="term" value="F:zinc ion binding"/>
    <property type="evidence" value="ECO:0007669"/>
    <property type="project" value="UniProtKB-UniRule"/>
</dbReference>
<proteinExistence type="predicted"/>
<feature type="domain" description="C2H2-type" evidence="9">
    <location>
        <begin position="411"/>
        <end position="438"/>
    </location>
</feature>
<dbReference type="Proteomes" id="UP001153636">
    <property type="component" value="Chromosome 6"/>
</dbReference>
<evidence type="ECO:0000256" key="2">
    <source>
        <dbReference type="ARBA" id="ARBA00022723"/>
    </source>
</evidence>
<keyword evidence="3" id="KW-0677">Repeat</keyword>
<accession>A0A9P0GDR4</accession>
<feature type="domain" description="C2H2-type" evidence="9">
    <location>
        <begin position="383"/>
        <end position="410"/>
    </location>
</feature>
<evidence type="ECO:0000256" key="3">
    <source>
        <dbReference type="ARBA" id="ARBA00022737"/>
    </source>
</evidence>
<evidence type="ECO:0000256" key="6">
    <source>
        <dbReference type="ARBA" id="ARBA00023242"/>
    </source>
</evidence>
<feature type="domain" description="C2H2-type" evidence="9">
    <location>
        <begin position="252"/>
        <end position="280"/>
    </location>
</feature>
<evidence type="ECO:0000256" key="1">
    <source>
        <dbReference type="ARBA" id="ARBA00004123"/>
    </source>
</evidence>
<dbReference type="GO" id="GO:0005634">
    <property type="term" value="C:nucleus"/>
    <property type="evidence" value="ECO:0007669"/>
    <property type="project" value="UniProtKB-SubCell"/>
</dbReference>
<evidence type="ECO:0000256" key="4">
    <source>
        <dbReference type="ARBA" id="ARBA00022771"/>
    </source>
</evidence>
<feature type="binding site" evidence="8">
    <location>
        <position position="57"/>
    </location>
    <ligand>
        <name>Zn(2+)</name>
        <dbReference type="ChEBI" id="CHEBI:29105"/>
    </ligand>
</feature>
<reference evidence="11" key="1">
    <citation type="submission" date="2022-01" db="EMBL/GenBank/DDBJ databases">
        <authorList>
            <person name="King R."/>
        </authorList>
    </citation>
    <scope>NUCLEOTIDE SEQUENCE</scope>
</reference>
<dbReference type="PROSITE" id="PS51915">
    <property type="entry name" value="ZAD"/>
    <property type="match status" value="1"/>
</dbReference>
<dbReference type="SMART" id="SM00868">
    <property type="entry name" value="zf-AD"/>
    <property type="match status" value="1"/>
</dbReference>
<keyword evidence="6" id="KW-0539">Nucleus</keyword>
<keyword evidence="4 7" id="KW-0863">Zinc-finger</keyword>
<dbReference type="Gene3D" id="3.40.1800.20">
    <property type="match status" value="1"/>
</dbReference>
<feature type="domain" description="C2H2-type" evidence="9">
    <location>
        <begin position="439"/>
        <end position="468"/>
    </location>
</feature>
<keyword evidence="2 8" id="KW-0479">Metal-binding</keyword>
<keyword evidence="12" id="KW-1185">Reference proteome</keyword>
<comment type="subcellular location">
    <subcellularLocation>
        <location evidence="1">Nucleus</location>
    </subcellularLocation>
</comment>
<dbReference type="SUPFAM" id="SSF57667">
    <property type="entry name" value="beta-beta-alpha zinc fingers"/>
    <property type="match status" value="4"/>
</dbReference>
<dbReference type="Gene3D" id="3.30.160.60">
    <property type="entry name" value="Classic Zinc Finger"/>
    <property type="match status" value="7"/>
</dbReference>
<keyword evidence="5 8" id="KW-0862">Zinc</keyword>
<dbReference type="PANTHER" id="PTHR24379">
    <property type="entry name" value="KRAB AND ZINC FINGER DOMAIN-CONTAINING"/>
    <property type="match status" value="1"/>
</dbReference>
<feature type="domain" description="ZAD" evidence="10">
    <location>
        <begin position="13"/>
        <end position="84"/>
    </location>
</feature>
<dbReference type="SMART" id="SM00355">
    <property type="entry name" value="ZnF_C2H2"/>
    <property type="match status" value="10"/>
</dbReference>
<dbReference type="Pfam" id="PF00096">
    <property type="entry name" value="zf-C2H2"/>
    <property type="match status" value="5"/>
</dbReference>
<dbReference type="FunFam" id="3.30.160.60:FF:001498">
    <property type="entry name" value="Zinc finger protein 404"/>
    <property type="match status" value="1"/>
</dbReference>
<protein>
    <submittedName>
        <fullName evidence="11">Uncharacterized protein</fullName>
    </submittedName>
</protein>
<name>A0A9P0GDR4_9CUCU</name>
<dbReference type="InterPro" id="IPR013087">
    <property type="entry name" value="Znf_C2H2_type"/>
</dbReference>
<feature type="binding site" evidence="8">
    <location>
        <position position="15"/>
    </location>
    <ligand>
        <name>Zn(2+)</name>
        <dbReference type="ChEBI" id="CHEBI:29105"/>
    </ligand>
</feature>
<evidence type="ECO:0000259" key="10">
    <source>
        <dbReference type="PROSITE" id="PS51915"/>
    </source>
</evidence>
<sequence length="468" mass="54687">MSKNILCLNDFSSICRLCLKKTHSVNVSNDLNRFINSILKITNLEIIDNNFLPRQVCKTCQDNLEFIKNFIYTCNENNKIVTRILKENLANCTSLIENKNGYINKEKQTSRIKLKIESKNASSNLEFTGQTDIHCTQCQTNFAAQPEFESHMNGQYCMYSSGSKCTICNFTATCKEALKQHDNENHKFGTKWKCNQCDKMYAKKYNLQLHIKQTHDGKKPFQCTNCNMDFVTQSTLNRHNKIAHSPNFTEIFECYICEKRFNRKDNLDAHMKNNHIKKQNNCLGNFDKSDIFSCNYCNKTFSILSYLENHLETHKIKSNPKSRVKIGSTNIKKYRFVTTSTLCSICGKYLTNKKSYYAHMQRKHSNIEYKQKIYPTKTNSDCFQCVICGKIITKLQNLKIHMRIHSGNKPYECKFCSKTFTHYTTWSAHENIHTGNKPFQCVQCNKWFTHRSCLRKHLRSSVHKGQKQ</sequence>
<evidence type="ECO:0000256" key="5">
    <source>
        <dbReference type="ARBA" id="ARBA00022833"/>
    </source>
</evidence>
<evidence type="ECO:0000256" key="7">
    <source>
        <dbReference type="PROSITE-ProRule" id="PRU00042"/>
    </source>
</evidence>
<dbReference type="SUPFAM" id="SSF57716">
    <property type="entry name" value="Glucocorticoid receptor-like (DNA-binding domain)"/>
    <property type="match status" value="1"/>
</dbReference>
<evidence type="ECO:0000313" key="12">
    <source>
        <dbReference type="Proteomes" id="UP001153636"/>
    </source>
</evidence>
<evidence type="ECO:0000256" key="8">
    <source>
        <dbReference type="PROSITE-ProRule" id="PRU01263"/>
    </source>
</evidence>
<dbReference type="PROSITE" id="PS00028">
    <property type="entry name" value="ZINC_FINGER_C2H2_1"/>
    <property type="match status" value="8"/>
</dbReference>
<feature type="domain" description="C2H2-type" evidence="9">
    <location>
        <begin position="221"/>
        <end position="249"/>
    </location>
</feature>
<dbReference type="EMBL" id="OV651818">
    <property type="protein sequence ID" value="CAH1112010.1"/>
    <property type="molecule type" value="Genomic_DNA"/>
</dbReference>
<dbReference type="FunFam" id="3.30.160.60:FF:000624">
    <property type="entry name" value="zinc finger protein 697"/>
    <property type="match status" value="1"/>
</dbReference>
<organism evidence="11 12">
    <name type="scientific">Psylliodes chrysocephalus</name>
    <dbReference type="NCBI Taxonomy" id="3402493"/>
    <lineage>
        <taxon>Eukaryota</taxon>
        <taxon>Metazoa</taxon>
        <taxon>Ecdysozoa</taxon>
        <taxon>Arthropoda</taxon>
        <taxon>Hexapoda</taxon>
        <taxon>Insecta</taxon>
        <taxon>Pterygota</taxon>
        <taxon>Neoptera</taxon>
        <taxon>Endopterygota</taxon>
        <taxon>Coleoptera</taxon>
        <taxon>Polyphaga</taxon>
        <taxon>Cucujiformia</taxon>
        <taxon>Chrysomeloidea</taxon>
        <taxon>Chrysomelidae</taxon>
        <taxon>Galerucinae</taxon>
        <taxon>Alticini</taxon>
        <taxon>Psylliodes</taxon>
    </lineage>
</organism>
<dbReference type="InterPro" id="IPR036236">
    <property type="entry name" value="Znf_C2H2_sf"/>
</dbReference>
<feature type="binding site" evidence="8">
    <location>
        <position position="18"/>
    </location>
    <ligand>
        <name>Zn(2+)</name>
        <dbReference type="ChEBI" id="CHEBI:29105"/>
    </ligand>
</feature>
<feature type="binding site" evidence="8">
    <location>
        <position position="60"/>
    </location>
    <ligand>
        <name>Zn(2+)</name>
        <dbReference type="ChEBI" id="CHEBI:29105"/>
    </ligand>
</feature>
<dbReference type="InterPro" id="IPR012934">
    <property type="entry name" value="Znf_AD"/>
</dbReference>
<evidence type="ECO:0000313" key="11">
    <source>
        <dbReference type="EMBL" id="CAH1112010.1"/>
    </source>
</evidence>
<feature type="domain" description="C2H2-type" evidence="9">
    <location>
        <begin position="292"/>
        <end position="314"/>
    </location>
</feature>
<feature type="domain" description="C2H2-type" evidence="9">
    <location>
        <begin position="192"/>
        <end position="220"/>
    </location>
</feature>
<evidence type="ECO:0000259" key="9">
    <source>
        <dbReference type="PROSITE" id="PS50157"/>
    </source>
</evidence>
<gene>
    <name evidence="11" type="ORF">PSYICH_LOCUS12726</name>
</gene>
<dbReference type="OrthoDB" id="8922241at2759"/>
<dbReference type="FunFam" id="3.30.160.60:FF:000446">
    <property type="entry name" value="Zinc finger protein"/>
    <property type="match status" value="2"/>
</dbReference>